<sequence length="375" mass="40417">MSENVSKQIRSEVTKEGKLLIYVESTAMPEPKEDEVLIRIEASPINPSDLGLLIGPADVSSMSVSGEGENAVVTMDIPEGLLRMLETRLDQSLPVGNEGGGVVVKAGSKDLEDLVGKTVGVAGGSMYSQYRCVNAASCFVMHEGVTSAESASCFVNPLTALGMVETMRLENHSALVHTAAASNLGQMLIKICLDEDVPLVNIVRKEEHVDMLNGLGAKFVCNSSKETFMQDLVSALVETGATIGFDATGGGKLSGQILTAMEVAANQTATEYNRYGSNTFKQVYIYGGLDRSPTTLNRAFGFSWGLGGWLLTPFIGRIGPERFEELKQKVADEIKTTFASHYTKEISLEEVLQPENINVYSKQATGEKYLVNPNK</sequence>
<protein>
    <recommendedName>
        <fullName evidence="4">Enoyl reductase (ER) domain-containing protein</fullName>
    </recommendedName>
</protein>
<dbReference type="Gene3D" id="3.90.180.10">
    <property type="entry name" value="Medium-chain alcohol dehydrogenases, catalytic domain"/>
    <property type="match status" value="1"/>
</dbReference>
<dbReference type="EMBL" id="UINC01000177">
    <property type="protein sequence ID" value="SUZ50595.1"/>
    <property type="molecule type" value="Genomic_DNA"/>
</dbReference>
<dbReference type="PANTHER" id="PTHR48106">
    <property type="entry name" value="QUINONE OXIDOREDUCTASE PIG3-RELATED"/>
    <property type="match status" value="1"/>
</dbReference>
<evidence type="ECO:0008006" key="4">
    <source>
        <dbReference type="Google" id="ProtNLM"/>
    </source>
</evidence>
<reference evidence="3" key="1">
    <citation type="submission" date="2018-05" db="EMBL/GenBank/DDBJ databases">
        <authorList>
            <person name="Lanie J.A."/>
            <person name="Ng W.-L."/>
            <person name="Kazmierczak K.M."/>
            <person name="Andrzejewski T.M."/>
            <person name="Davidsen T.M."/>
            <person name="Wayne K.J."/>
            <person name="Tettelin H."/>
            <person name="Glass J.I."/>
            <person name="Rusch D."/>
            <person name="Podicherti R."/>
            <person name="Tsui H.-C.T."/>
            <person name="Winkler M.E."/>
        </authorList>
    </citation>
    <scope>NUCLEOTIDE SEQUENCE</scope>
</reference>
<dbReference type="InterPro" id="IPR036291">
    <property type="entry name" value="NAD(P)-bd_dom_sf"/>
</dbReference>
<dbReference type="SUPFAM" id="SSF51735">
    <property type="entry name" value="NAD(P)-binding Rossmann-fold domains"/>
    <property type="match status" value="1"/>
</dbReference>
<dbReference type="GO" id="GO:0016651">
    <property type="term" value="F:oxidoreductase activity, acting on NAD(P)H"/>
    <property type="evidence" value="ECO:0007669"/>
    <property type="project" value="TreeGrafter"/>
</dbReference>
<dbReference type="AlphaFoldDB" id="A0A381N7W3"/>
<organism evidence="3">
    <name type="scientific">marine metagenome</name>
    <dbReference type="NCBI Taxonomy" id="408172"/>
    <lineage>
        <taxon>unclassified sequences</taxon>
        <taxon>metagenomes</taxon>
        <taxon>ecological metagenomes</taxon>
    </lineage>
</organism>
<evidence type="ECO:0000256" key="2">
    <source>
        <dbReference type="ARBA" id="ARBA00023002"/>
    </source>
</evidence>
<keyword evidence="1" id="KW-0521">NADP</keyword>
<dbReference type="PANTHER" id="PTHR48106:SF18">
    <property type="entry name" value="QUINONE OXIDOREDUCTASE PIG3"/>
    <property type="match status" value="1"/>
</dbReference>
<gene>
    <name evidence="3" type="ORF">METZ01_LOCUS3449</name>
</gene>
<evidence type="ECO:0000256" key="1">
    <source>
        <dbReference type="ARBA" id="ARBA00022857"/>
    </source>
</evidence>
<dbReference type="Gene3D" id="3.40.50.720">
    <property type="entry name" value="NAD(P)-binding Rossmann-like Domain"/>
    <property type="match status" value="1"/>
</dbReference>
<evidence type="ECO:0000313" key="3">
    <source>
        <dbReference type="EMBL" id="SUZ50595.1"/>
    </source>
</evidence>
<accession>A0A381N7W3</accession>
<dbReference type="InterPro" id="IPR011032">
    <property type="entry name" value="GroES-like_sf"/>
</dbReference>
<dbReference type="GO" id="GO:0070402">
    <property type="term" value="F:NADPH binding"/>
    <property type="evidence" value="ECO:0007669"/>
    <property type="project" value="TreeGrafter"/>
</dbReference>
<dbReference type="CDD" id="cd08291">
    <property type="entry name" value="ETR_like_1"/>
    <property type="match status" value="1"/>
</dbReference>
<name>A0A381N7W3_9ZZZZ</name>
<keyword evidence="2" id="KW-0560">Oxidoreductase</keyword>
<dbReference type="SUPFAM" id="SSF50129">
    <property type="entry name" value="GroES-like"/>
    <property type="match status" value="1"/>
</dbReference>
<proteinExistence type="predicted"/>